<evidence type="ECO:0008006" key="4">
    <source>
        <dbReference type="Google" id="ProtNLM"/>
    </source>
</evidence>
<proteinExistence type="predicted"/>
<accession>A0A6S6U4E7</accession>
<feature type="signal peptide" evidence="2">
    <location>
        <begin position="1"/>
        <end position="31"/>
    </location>
</feature>
<dbReference type="EMBL" id="CACVAY010000117">
    <property type="protein sequence ID" value="CAA6824140.1"/>
    <property type="molecule type" value="Genomic_DNA"/>
</dbReference>
<feature type="chain" id="PRO_5028116676" description="DUF11 domain-containing protein" evidence="2">
    <location>
        <begin position="32"/>
        <end position="985"/>
    </location>
</feature>
<gene>
    <name evidence="3" type="ORF">HELGO_WM6778</name>
</gene>
<keyword evidence="2" id="KW-0732">Signal</keyword>
<protein>
    <recommendedName>
        <fullName evidence="4">DUF11 domain-containing protein</fullName>
    </recommendedName>
</protein>
<dbReference type="NCBIfam" id="TIGR01451">
    <property type="entry name" value="B_ant_repeat"/>
    <property type="match status" value="2"/>
</dbReference>
<sequence length="985" mass="101344">MKKTNLFKKTPLAHFVAASLTAMSVGGVAYAAAPLAGEEIKNLATVSYEDENGNKYTAQSNEAVITVAPQYKATMENDNNLTGAPGQTVYFPHTLTNTGNIKDVFDLTADNVAQNSGATIYHDLNGNGQPDAGEPTITELEIGVGETENIVVAYQINGGASAGDVETIKFEATSRGGGTVTDIGTNTNTVNGDNIDIVTVSTGPVLVQTKESVLTPDNPTTAGNEGKVTYTLTIKNTGGADANAVDIIDAIPLVDHDGDNGDGTAGTTAPLPLTNVSIIAVNGLTGGTDVVPTTTTTMDENGVDLNNDGDTTDTAVSIIKATDVVLPKDTTISIVYEAEYDPSWDADALIENVFYTQQENPANPTDPKVVTPSNKTTDKIPQQFKVAADDDGLGTPSPAVNDGKDDNAADNDVQYIDQVVSGETAVFTHTIENTGNGDDIYNLAVAQGSFPSGTIFTLWSADGSTQLTDSDGDGKPDTGVVGGASETSVVVKAQLPAGTSSAPGTNHTAILTATSSGDTTVSDTTALTLGQITPPAVDLAAVGATQPNTGFKDDGTANAHSEGAVLNEKGNIGDTVSFPMEVANESGKSDSFAISSENVPAGWDVVFKDSAGNIITFTPLLPAGETFNFTAEVTISTDPLQALGMAPGSFDGIDSTIDNSNAADADNDGDNDYVMAVKVASATDSARNDSVKVAVDVNDSSAVSVTPDGQNQVQPGGTVEYPHTVKNDGNLNEAVELTSGNSTTGWNSTTLVDTTGDGVGDTEVGTLVVGDTIKVYNPDGTSADVVVTDSDTDNLVEFPLTPGQYIKVTDKVFAPANAPQGEVNTTTITATDPTDTGGQVRSNATDTSNVILGQVRLTKTVARQTDCTDTGTIGAFAEIQSAKVAPGECVVWEIVAKNEGDAKVMNVIVNDSIPEFTSFYAGSLMIGSVSKSDSAGDDEAEHDATSDKVTYYLGTGVDQSAALGKGGEMLSGESSTVRFTVKVDE</sequence>
<evidence type="ECO:0000313" key="3">
    <source>
        <dbReference type="EMBL" id="CAA6824140.1"/>
    </source>
</evidence>
<feature type="region of interest" description="Disordered" evidence="1">
    <location>
        <begin position="388"/>
        <end position="409"/>
    </location>
</feature>
<evidence type="ECO:0000256" key="1">
    <source>
        <dbReference type="SAM" id="MobiDB-lite"/>
    </source>
</evidence>
<reference evidence="3" key="1">
    <citation type="submission" date="2020-01" db="EMBL/GenBank/DDBJ databases">
        <authorList>
            <person name="Meier V. D."/>
            <person name="Meier V D."/>
        </authorList>
    </citation>
    <scope>NUCLEOTIDE SEQUENCE</scope>
    <source>
        <strain evidence="3">HLG_WM_MAG_07</strain>
    </source>
</reference>
<organism evidence="3">
    <name type="scientific">uncultured Thiotrichaceae bacterium</name>
    <dbReference type="NCBI Taxonomy" id="298394"/>
    <lineage>
        <taxon>Bacteria</taxon>
        <taxon>Pseudomonadati</taxon>
        <taxon>Pseudomonadota</taxon>
        <taxon>Gammaproteobacteria</taxon>
        <taxon>Thiotrichales</taxon>
        <taxon>Thiotrichaceae</taxon>
        <taxon>environmental samples</taxon>
    </lineage>
</organism>
<dbReference type="AlphaFoldDB" id="A0A6S6U4E7"/>
<dbReference type="InterPro" id="IPR047589">
    <property type="entry name" value="DUF11_rpt"/>
</dbReference>
<evidence type="ECO:0000256" key="2">
    <source>
        <dbReference type="SAM" id="SignalP"/>
    </source>
</evidence>
<name>A0A6S6U4E7_9GAMM</name>